<feature type="region of interest" description="Disordered" evidence="1">
    <location>
        <begin position="184"/>
        <end position="213"/>
    </location>
</feature>
<dbReference type="EMBL" id="JASJQH010008356">
    <property type="protein sequence ID" value="KAK9693297.1"/>
    <property type="molecule type" value="Genomic_DNA"/>
</dbReference>
<feature type="compositionally biased region" description="Basic residues" evidence="1">
    <location>
        <begin position="186"/>
        <end position="201"/>
    </location>
</feature>
<dbReference type="Proteomes" id="UP001479436">
    <property type="component" value="Unassembled WGS sequence"/>
</dbReference>
<evidence type="ECO:0000256" key="1">
    <source>
        <dbReference type="SAM" id="MobiDB-lite"/>
    </source>
</evidence>
<feature type="region of interest" description="Disordered" evidence="1">
    <location>
        <begin position="536"/>
        <end position="571"/>
    </location>
</feature>
<name>A0ABR2VQ21_9FUNG</name>
<evidence type="ECO:0000313" key="3">
    <source>
        <dbReference type="Proteomes" id="UP001479436"/>
    </source>
</evidence>
<organism evidence="2 3">
    <name type="scientific">Basidiobolus ranarum</name>
    <dbReference type="NCBI Taxonomy" id="34480"/>
    <lineage>
        <taxon>Eukaryota</taxon>
        <taxon>Fungi</taxon>
        <taxon>Fungi incertae sedis</taxon>
        <taxon>Zoopagomycota</taxon>
        <taxon>Entomophthoromycotina</taxon>
        <taxon>Basidiobolomycetes</taxon>
        <taxon>Basidiobolales</taxon>
        <taxon>Basidiobolaceae</taxon>
        <taxon>Basidiobolus</taxon>
    </lineage>
</organism>
<feature type="compositionally biased region" description="Polar residues" evidence="1">
    <location>
        <begin position="536"/>
        <end position="549"/>
    </location>
</feature>
<reference evidence="2 3" key="1">
    <citation type="submission" date="2023-04" db="EMBL/GenBank/DDBJ databases">
        <title>Genome of Basidiobolus ranarum AG-B5.</title>
        <authorList>
            <person name="Stajich J.E."/>
            <person name="Carter-House D."/>
            <person name="Gryganskyi A."/>
        </authorList>
    </citation>
    <scope>NUCLEOTIDE SEQUENCE [LARGE SCALE GENOMIC DNA]</scope>
    <source>
        <strain evidence="2 3">AG-B5</strain>
    </source>
</reference>
<comment type="caution">
    <text evidence="2">The sequence shown here is derived from an EMBL/GenBank/DDBJ whole genome shotgun (WGS) entry which is preliminary data.</text>
</comment>
<gene>
    <name evidence="2" type="ORF">K7432_013992</name>
</gene>
<accession>A0ABR2VQ21</accession>
<feature type="region of interest" description="Disordered" evidence="1">
    <location>
        <begin position="373"/>
        <end position="396"/>
    </location>
</feature>
<sequence>MTRTNRTSVQHTPTKKNSCGNRCDSNLSFFRSPDPWEKARLEFGPDISIHSDHSLLGPLASFIQSSPFSYDEIPVNEDESPEGLPNLRDPPEEWFASKNQNIDTFFAEAFKLPKNEQSQSQCSEINYSPVSEKTLSRSSHKKKAYDVVVRVPATEFYTKEEQPWPTRRKPSNELPEDESISYMKASHSKKKVGHHTRHRSNSRSSKSEKESYTTQDGLLKFFERSNASDGTVYHLPLQATKCRIQSEYTDTEKTSSKRISLHHKRSLLNPERITQDSSSILNTSDNTCNSKRHTRKTRSCNYLDSFRSEPMTSSEPWSYDLSKDAGYLSANERRSLPKIPMDSKYTESKSNLASHRQDACVDLTNLSLKVQPRTPTVHSKSHKYLSGRTARSNEDDKEVSVIANTSLQVHPPTPIVDRNSKSQDTSTLNGIIGHKYIEEQDVIDNTKASLLVHPPTPAVHKVHKPQRPKSFVHISTASHFQHERPIAEKDRSQEGQLSTLMPVKTLNTVRARPKSHIVKPASYSHDSKKDAIKSFDSSLRSYPPTASTNDNDKWEEPNHQLLPKLSHQKPPKVTNTYPITCELSQQKKIDLSVDKRAKMHALLQHQIRRYELMRQEVQIR</sequence>
<protein>
    <submittedName>
        <fullName evidence="2">Uncharacterized protein</fullName>
    </submittedName>
</protein>
<proteinExistence type="predicted"/>
<keyword evidence="3" id="KW-1185">Reference proteome</keyword>
<feature type="region of interest" description="Disordered" evidence="1">
    <location>
        <begin position="117"/>
        <end position="136"/>
    </location>
</feature>
<evidence type="ECO:0000313" key="2">
    <source>
        <dbReference type="EMBL" id="KAK9693297.1"/>
    </source>
</evidence>